<dbReference type="EMBL" id="GL891302">
    <property type="protein sequence ID" value="EGO60458.1"/>
    <property type="molecule type" value="Genomic_DNA"/>
</dbReference>
<feature type="compositionally biased region" description="Pro residues" evidence="4">
    <location>
        <begin position="143"/>
        <end position="157"/>
    </location>
</feature>
<dbReference type="InterPro" id="IPR036322">
    <property type="entry name" value="WD40_repeat_dom_sf"/>
</dbReference>
<feature type="compositionally biased region" description="Polar residues" evidence="4">
    <location>
        <begin position="108"/>
        <end position="137"/>
    </location>
</feature>
<dbReference type="PANTHER" id="PTHR22838">
    <property type="entry name" value="WD REPEAT PROTEIN 26-RELATED"/>
    <property type="match status" value="1"/>
</dbReference>
<evidence type="ECO:0000313" key="7">
    <source>
        <dbReference type="EMBL" id="EGO60458.1"/>
    </source>
</evidence>
<name>F8MCF7_NEUT8</name>
<dbReference type="GO" id="GO:0043161">
    <property type="term" value="P:proteasome-mediated ubiquitin-dependent protein catabolic process"/>
    <property type="evidence" value="ECO:0007669"/>
    <property type="project" value="TreeGrafter"/>
</dbReference>
<feature type="region of interest" description="Disordered" evidence="4">
    <location>
        <begin position="270"/>
        <end position="289"/>
    </location>
</feature>
<keyword evidence="5" id="KW-0732">Signal</keyword>
<dbReference type="RefSeq" id="XP_009847737.1">
    <property type="nucleotide sequence ID" value="XM_009849435.1"/>
</dbReference>
<dbReference type="InterPro" id="IPR051350">
    <property type="entry name" value="WD_repeat-ST_regulator"/>
</dbReference>
<dbReference type="SUPFAM" id="SSF50978">
    <property type="entry name" value="WD40 repeat-like"/>
    <property type="match status" value="1"/>
</dbReference>
<dbReference type="InterPro" id="IPR015943">
    <property type="entry name" value="WD40/YVTN_repeat-like_dom_sf"/>
</dbReference>
<dbReference type="VEuPathDB" id="FungiDB:NEUTE1DRAFT_119628"/>
<dbReference type="AlphaFoldDB" id="F8MCF7"/>
<feature type="signal peptide" evidence="5">
    <location>
        <begin position="1"/>
        <end position="15"/>
    </location>
</feature>
<protein>
    <recommendedName>
        <fullName evidence="6">CTLH domain-containing protein</fullName>
    </recommendedName>
</protein>
<dbReference type="KEGG" id="nte:NEUTE1DRAFT119628"/>
<accession>F8MCF7</accession>
<feature type="domain" description="CTLH" evidence="6">
    <location>
        <begin position="335"/>
        <end position="406"/>
    </location>
</feature>
<dbReference type="Proteomes" id="UP000008065">
    <property type="component" value="Unassembled WGS sequence"/>
</dbReference>
<dbReference type="PANTHER" id="PTHR22838:SF0">
    <property type="entry name" value="WD REPEAT-CONTAINING PROTEIN 26"/>
    <property type="match status" value="1"/>
</dbReference>
<keyword evidence="8" id="KW-1185">Reference proteome</keyword>
<dbReference type="SMART" id="SM00320">
    <property type="entry name" value="WD40"/>
    <property type="match status" value="6"/>
</dbReference>
<dbReference type="PROSITE" id="PS50897">
    <property type="entry name" value="CTLH"/>
    <property type="match status" value="1"/>
</dbReference>
<dbReference type="GO" id="GO:0034657">
    <property type="term" value="C:GID complex"/>
    <property type="evidence" value="ECO:0007669"/>
    <property type="project" value="TreeGrafter"/>
</dbReference>
<organism evidence="7 8">
    <name type="scientific">Neurospora tetrasperma (strain FGSC 2508 / ATCC MYA-4615 / P0657)</name>
    <dbReference type="NCBI Taxonomy" id="510951"/>
    <lineage>
        <taxon>Eukaryota</taxon>
        <taxon>Fungi</taxon>
        <taxon>Dikarya</taxon>
        <taxon>Ascomycota</taxon>
        <taxon>Pezizomycotina</taxon>
        <taxon>Sordariomycetes</taxon>
        <taxon>Sordariomycetidae</taxon>
        <taxon>Sordariales</taxon>
        <taxon>Sordariaceae</taxon>
        <taxon>Neurospora</taxon>
    </lineage>
</organism>
<feature type="repeat" description="WD" evidence="3">
    <location>
        <begin position="786"/>
        <end position="818"/>
    </location>
</feature>
<dbReference type="PROSITE" id="PS50082">
    <property type="entry name" value="WD_REPEATS_2"/>
    <property type="match status" value="1"/>
</dbReference>
<sequence length="847" mass="94029">MDVLDFFLLPMFVLSFTPDHRDWIQGHPLPSNNAHTQLPNGHDCTRAVIDACRGNDHQQTPFTFFALSQRRTFRLASIRPSSLLTIQQRCGNGHRSRARYDFTVADRTPNQQVPIDPPNSDQHSNTPQPPASSSSTVELAPISAPPFPAAPPQPPSVTPSVPTSLPPLYVPQGPHDRPYAYTPSQVLGRRRLSDLDENGQDEYRPASIDVSVNATSSAAATTTTYTSLRPLKRRRGIMSADIDGQNSSNGVGQSLSNGSRAEITMAVSNGNGTLKAASGPPNGSAWEVNRPRLPSGNYHGHNREQFTRLLIQAMTEMGYNDAADKLSQDSGYRLENPTVAAFRAAVLDGDWGKAEELLNDAQVAGIADPGLRDGLILAAGADRNMMKLWLRQQKYLELLERRETPRALVVLRTELTPLCGDQHQKLEFLSSLLMCASAEDLKDKAGWDGARGESRHTLLSELSKFVSPSVMLPEHRLAALLSQAQEIQISNCLYHSTLQTPSLYKDHVCDRKAFPTIAKYKLDEHNGNEVWQVRFSHDGTRLASCGMERLVVIYSVPEFKVLHKLDTGDEQHDNRGVGNIAWSPDDKMLVTCAMNAKVWDTETGALLRTIDQFNEPVSSCAWASNYVLITGSFDKDRSICSWNFGSADVYKIVWTKDHRTEDLALSPDRNWVVALDDQKRFHVYNYHTREQVYSHELKDRGTSLCISQDSTSLLVNTQVGTAILYDILTKDVIHQYNQHKGGEFLIRTYLGGANEGFILSGSEGTFTDGSIYIYHRSTGALVARLKGAHAPRCNSVTWNPSDPRMIASCGDDGLVKIWYPEWPDWDENMEHSGANNNGSVHDTARPR</sequence>
<evidence type="ECO:0000256" key="3">
    <source>
        <dbReference type="PROSITE-ProRule" id="PRU00221"/>
    </source>
</evidence>
<gene>
    <name evidence="7" type="ORF">NEUTE1DRAFT_119628</name>
</gene>
<dbReference type="HOGENOM" id="CLU_000288_57_25_1"/>
<keyword evidence="1 3" id="KW-0853">WD repeat</keyword>
<dbReference type="Gene3D" id="2.130.10.10">
    <property type="entry name" value="YVTN repeat-like/Quinoprotein amine dehydrogenase"/>
    <property type="match status" value="1"/>
</dbReference>
<dbReference type="GeneID" id="20823844"/>
<feature type="region of interest" description="Disordered" evidence="4">
    <location>
        <begin position="102"/>
        <end position="187"/>
    </location>
</feature>
<keyword evidence="2" id="KW-0677">Repeat</keyword>
<dbReference type="InterPro" id="IPR001680">
    <property type="entry name" value="WD40_rpt"/>
</dbReference>
<proteinExistence type="predicted"/>
<dbReference type="OrthoDB" id="972532at2759"/>
<evidence type="ECO:0000259" key="6">
    <source>
        <dbReference type="PROSITE" id="PS50897"/>
    </source>
</evidence>
<feature type="chain" id="PRO_5012700427" description="CTLH domain-containing protein" evidence="5">
    <location>
        <begin position="16"/>
        <end position="847"/>
    </location>
</feature>
<evidence type="ECO:0000256" key="1">
    <source>
        <dbReference type="ARBA" id="ARBA00022574"/>
    </source>
</evidence>
<dbReference type="InterPro" id="IPR006595">
    <property type="entry name" value="CTLH_C"/>
</dbReference>
<evidence type="ECO:0000256" key="4">
    <source>
        <dbReference type="SAM" id="MobiDB-lite"/>
    </source>
</evidence>
<evidence type="ECO:0000256" key="2">
    <source>
        <dbReference type="ARBA" id="ARBA00022737"/>
    </source>
</evidence>
<evidence type="ECO:0000256" key="5">
    <source>
        <dbReference type="SAM" id="SignalP"/>
    </source>
</evidence>
<reference evidence="8" key="1">
    <citation type="journal article" date="2011" name="Genetics">
        <title>Massive changes in genome architecture accompany the transition to self-fertility in the filamentous fungus Neurospora tetrasperma.</title>
        <authorList>
            <person name="Ellison C.E."/>
            <person name="Stajich J.E."/>
            <person name="Jacobson D.J."/>
            <person name="Natvig D.O."/>
            <person name="Lapidus A."/>
            <person name="Foster B."/>
            <person name="Aerts A."/>
            <person name="Riley R."/>
            <person name="Lindquist E.A."/>
            <person name="Grigoriev I.V."/>
            <person name="Taylor J.W."/>
        </authorList>
    </citation>
    <scope>NUCLEOTIDE SEQUENCE [LARGE SCALE GENOMIC DNA]</scope>
    <source>
        <strain evidence="8">FGSC 2508 / P0657</strain>
    </source>
</reference>
<dbReference type="Pfam" id="PF23627">
    <property type="entry name" value="LisH_WDR26"/>
    <property type="match status" value="1"/>
</dbReference>
<dbReference type="Pfam" id="PF00400">
    <property type="entry name" value="WD40"/>
    <property type="match status" value="3"/>
</dbReference>
<evidence type="ECO:0000313" key="8">
    <source>
        <dbReference type="Proteomes" id="UP000008065"/>
    </source>
</evidence>